<reference evidence="1 2" key="1">
    <citation type="submission" date="2015-04" db="EMBL/GenBank/DDBJ databases">
        <title>Complete genome sequence of Schizopora paradoxa KUC8140, a cosmopolitan wood degrader in East Asia.</title>
        <authorList>
            <consortium name="DOE Joint Genome Institute"/>
            <person name="Min B."/>
            <person name="Park H."/>
            <person name="Jang Y."/>
            <person name="Kim J.-J."/>
            <person name="Kim K.H."/>
            <person name="Pangilinan J."/>
            <person name="Lipzen A."/>
            <person name="Riley R."/>
            <person name="Grigoriev I.V."/>
            <person name="Spatafora J.W."/>
            <person name="Choi I.-G."/>
        </authorList>
    </citation>
    <scope>NUCLEOTIDE SEQUENCE [LARGE SCALE GENOMIC DNA]</scope>
    <source>
        <strain evidence="1 2">KUC8140</strain>
    </source>
</reference>
<gene>
    <name evidence="1" type="ORF">SCHPADRAFT_948203</name>
</gene>
<evidence type="ECO:0000313" key="1">
    <source>
        <dbReference type="EMBL" id="KLO03899.1"/>
    </source>
</evidence>
<sequence length="85" mass="10023">MHAVDSYEQDCLDDVGRQHQGNSSYKRVFISKNADKRRYMSGLPRNFYDDVWYKELDEAEKSLVNAEDRFVNIPKLTPYVRQSST</sequence>
<dbReference type="Proteomes" id="UP000053477">
    <property type="component" value="Unassembled WGS sequence"/>
</dbReference>
<dbReference type="EMBL" id="KQ086902">
    <property type="protein sequence ID" value="KLO03899.1"/>
    <property type="molecule type" value="Genomic_DNA"/>
</dbReference>
<dbReference type="AlphaFoldDB" id="A0A0H2QX68"/>
<proteinExistence type="predicted"/>
<organism evidence="1 2">
    <name type="scientific">Schizopora paradoxa</name>
    <dbReference type="NCBI Taxonomy" id="27342"/>
    <lineage>
        <taxon>Eukaryota</taxon>
        <taxon>Fungi</taxon>
        <taxon>Dikarya</taxon>
        <taxon>Basidiomycota</taxon>
        <taxon>Agaricomycotina</taxon>
        <taxon>Agaricomycetes</taxon>
        <taxon>Hymenochaetales</taxon>
        <taxon>Schizoporaceae</taxon>
        <taxon>Schizopora</taxon>
    </lineage>
</organism>
<evidence type="ECO:0000313" key="2">
    <source>
        <dbReference type="Proteomes" id="UP000053477"/>
    </source>
</evidence>
<protein>
    <submittedName>
        <fullName evidence="1">Uncharacterized protein</fullName>
    </submittedName>
</protein>
<accession>A0A0H2QX68</accession>
<keyword evidence="2" id="KW-1185">Reference proteome</keyword>
<name>A0A0H2QX68_9AGAM</name>
<dbReference type="OrthoDB" id="3224221at2759"/>
<dbReference type="InParanoid" id="A0A0H2QX68"/>